<dbReference type="GO" id="GO:0003755">
    <property type="term" value="F:peptidyl-prolyl cis-trans isomerase activity"/>
    <property type="evidence" value="ECO:0007669"/>
    <property type="project" value="UniProtKB-EC"/>
</dbReference>
<feature type="region of interest" description="Disordered" evidence="3">
    <location>
        <begin position="1"/>
        <end position="26"/>
    </location>
</feature>
<dbReference type="OMA" id="EIYLPCN"/>
<dbReference type="SMART" id="SM00028">
    <property type="entry name" value="TPR"/>
    <property type="match status" value="3"/>
</dbReference>
<dbReference type="Pfam" id="PF00515">
    <property type="entry name" value="TPR_1"/>
    <property type="match status" value="1"/>
</dbReference>
<reference evidence="4" key="1">
    <citation type="submission" date="2021-01" db="EMBL/GenBank/DDBJ databases">
        <authorList>
            <consortium name="Genoscope - CEA"/>
            <person name="William W."/>
        </authorList>
    </citation>
    <scope>NUCLEOTIDE SEQUENCE</scope>
</reference>
<gene>
    <name evidence="4" type="ORF">PPRIM_AZ9-3.1.T0980014</name>
</gene>
<dbReference type="PROSITE" id="PS50005">
    <property type="entry name" value="TPR"/>
    <property type="match status" value="1"/>
</dbReference>
<dbReference type="PANTHER" id="PTHR46512">
    <property type="entry name" value="PEPTIDYLPROLYL ISOMERASE"/>
    <property type="match status" value="1"/>
</dbReference>
<proteinExistence type="predicted"/>
<comment type="catalytic activity">
    <reaction evidence="1">
        <text>[protein]-peptidylproline (omega=180) = [protein]-peptidylproline (omega=0)</text>
        <dbReference type="Rhea" id="RHEA:16237"/>
        <dbReference type="Rhea" id="RHEA-COMP:10747"/>
        <dbReference type="Rhea" id="RHEA-COMP:10748"/>
        <dbReference type="ChEBI" id="CHEBI:83833"/>
        <dbReference type="ChEBI" id="CHEBI:83834"/>
        <dbReference type="EC" id="5.2.1.8"/>
    </reaction>
</comment>
<dbReference type="AlphaFoldDB" id="A0A8S1NZB8"/>
<protein>
    <submittedName>
        <fullName evidence="4">Uncharacterized protein</fullName>
    </submittedName>
</protein>
<feature type="repeat" description="TPR" evidence="2">
    <location>
        <begin position="124"/>
        <end position="157"/>
    </location>
</feature>
<dbReference type="Proteomes" id="UP000688137">
    <property type="component" value="Unassembled WGS sequence"/>
</dbReference>
<evidence type="ECO:0000256" key="2">
    <source>
        <dbReference type="PROSITE-ProRule" id="PRU00339"/>
    </source>
</evidence>
<evidence type="ECO:0000313" key="5">
    <source>
        <dbReference type="Proteomes" id="UP000688137"/>
    </source>
</evidence>
<comment type="caution">
    <text evidence="4">The sequence shown here is derived from an EMBL/GenBank/DDBJ whole genome shotgun (WGS) entry which is preliminary data.</text>
</comment>
<dbReference type="InterPro" id="IPR050754">
    <property type="entry name" value="FKBP4/5/8-like"/>
</dbReference>
<evidence type="ECO:0000256" key="3">
    <source>
        <dbReference type="SAM" id="MobiDB-lite"/>
    </source>
</evidence>
<dbReference type="PANTHER" id="PTHR46512:SF9">
    <property type="entry name" value="PEPTIDYLPROLYL ISOMERASE"/>
    <property type="match status" value="1"/>
</dbReference>
<organism evidence="4 5">
    <name type="scientific">Paramecium primaurelia</name>
    <dbReference type="NCBI Taxonomy" id="5886"/>
    <lineage>
        <taxon>Eukaryota</taxon>
        <taxon>Sar</taxon>
        <taxon>Alveolata</taxon>
        <taxon>Ciliophora</taxon>
        <taxon>Intramacronucleata</taxon>
        <taxon>Oligohymenophorea</taxon>
        <taxon>Peniculida</taxon>
        <taxon>Parameciidae</taxon>
        <taxon>Paramecium</taxon>
    </lineage>
</organism>
<feature type="compositionally biased region" description="Acidic residues" evidence="3">
    <location>
        <begin position="1"/>
        <end position="15"/>
    </location>
</feature>
<evidence type="ECO:0000256" key="1">
    <source>
        <dbReference type="ARBA" id="ARBA00000971"/>
    </source>
</evidence>
<evidence type="ECO:0000313" key="4">
    <source>
        <dbReference type="EMBL" id="CAD8095123.1"/>
    </source>
</evidence>
<sequence>MSDHDDNDNDQELQEETTTNAPKFEDYSDMDKTQIPIFEKNAGTDCFKKGDYFEATRHYAKAVMAYQFFIKDGVVNDPEEIKKMTQEIYLPCNLNLSLCYIKQKEYQMGKDFANKSLEVDANNIKGLYRRGICLMHLQEFKAAGEDFKRILEIDPNNDDAKQAWEQLIKKKEQIKQKQKAISEKMLNSLSYEDKIVTNTKKGKKNWFREKYDWLKQILCVRKKAKKN</sequence>
<accession>A0A8S1NZB8</accession>
<keyword evidence="2" id="KW-0802">TPR repeat</keyword>
<keyword evidence="5" id="KW-1185">Reference proteome</keyword>
<name>A0A8S1NZB8_PARPR</name>
<dbReference type="EMBL" id="CAJJDM010000101">
    <property type="protein sequence ID" value="CAD8095123.1"/>
    <property type="molecule type" value="Genomic_DNA"/>
</dbReference>
<dbReference type="InterPro" id="IPR019734">
    <property type="entry name" value="TPR_rpt"/>
</dbReference>
<dbReference type="Pfam" id="PF13181">
    <property type="entry name" value="TPR_8"/>
    <property type="match status" value="1"/>
</dbReference>